<proteinExistence type="inferred from homology"/>
<dbReference type="GO" id="GO:0051082">
    <property type="term" value="F:unfolded protein binding"/>
    <property type="evidence" value="ECO:0007669"/>
    <property type="project" value="InterPro"/>
</dbReference>
<evidence type="ECO:0000256" key="3">
    <source>
        <dbReference type="SAM" id="Coils"/>
    </source>
</evidence>
<evidence type="ECO:0000256" key="4">
    <source>
        <dbReference type="SAM" id="SignalP"/>
    </source>
</evidence>
<sequence length="162" mass="18531">MKKIVLLVMMVLLGLSAFAQNIGVVNYQKILSNYKGYKDAVNYLEQEKSRLQSDIDKRVAEYKKLESEVNSQKKSTEEDKQKLQRELKSLNQYVDTMKQVLSKTEYEQMNTVKSDINVVIQEVAKEKKLDVVLDSQVVIIGGIDISDVVIERLANTEKISLD</sequence>
<dbReference type="EMBL" id="SOBG01000002">
    <property type="protein sequence ID" value="TDT71796.1"/>
    <property type="molecule type" value="Genomic_DNA"/>
</dbReference>
<feature type="chain" id="PRO_5041397116" evidence="4">
    <location>
        <begin position="20"/>
        <end position="162"/>
    </location>
</feature>
<keyword evidence="2 4" id="KW-0732">Signal</keyword>
<dbReference type="AlphaFoldDB" id="A0AA46DZX7"/>
<evidence type="ECO:0000256" key="2">
    <source>
        <dbReference type="ARBA" id="ARBA00022729"/>
    </source>
</evidence>
<dbReference type="RefSeq" id="WP_134112392.1">
    <property type="nucleotide sequence ID" value="NZ_SOBG01000002.1"/>
</dbReference>
<dbReference type="SMART" id="SM00935">
    <property type="entry name" value="OmpH"/>
    <property type="match status" value="1"/>
</dbReference>
<protein>
    <submittedName>
        <fullName evidence="5">Periplasmic chaperone for outer membrane proteins Skp</fullName>
    </submittedName>
</protein>
<dbReference type="Proteomes" id="UP000294678">
    <property type="component" value="Unassembled WGS sequence"/>
</dbReference>
<keyword evidence="6" id="KW-1185">Reference proteome</keyword>
<organism evidence="5 6">
    <name type="scientific">Hypnocyclicus thermotrophus</name>
    <dbReference type="NCBI Taxonomy" id="1627895"/>
    <lineage>
        <taxon>Bacteria</taxon>
        <taxon>Fusobacteriati</taxon>
        <taxon>Fusobacteriota</taxon>
        <taxon>Fusobacteriia</taxon>
        <taxon>Fusobacteriales</taxon>
        <taxon>Fusobacteriaceae</taxon>
        <taxon>Hypnocyclicus</taxon>
    </lineage>
</organism>
<dbReference type="InterPro" id="IPR024930">
    <property type="entry name" value="Skp_dom_sf"/>
</dbReference>
<feature type="signal peptide" evidence="4">
    <location>
        <begin position="1"/>
        <end position="19"/>
    </location>
</feature>
<dbReference type="InterPro" id="IPR005632">
    <property type="entry name" value="Chaperone_Skp"/>
</dbReference>
<dbReference type="PANTHER" id="PTHR35089">
    <property type="entry name" value="CHAPERONE PROTEIN SKP"/>
    <property type="match status" value="1"/>
</dbReference>
<comment type="similarity">
    <text evidence="1">Belongs to the Skp family.</text>
</comment>
<evidence type="ECO:0000313" key="5">
    <source>
        <dbReference type="EMBL" id="TDT71796.1"/>
    </source>
</evidence>
<evidence type="ECO:0000313" key="6">
    <source>
        <dbReference type="Proteomes" id="UP000294678"/>
    </source>
</evidence>
<evidence type="ECO:0000256" key="1">
    <source>
        <dbReference type="ARBA" id="ARBA00009091"/>
    </source>
</evidence>
<gene>
    <name evidence="5" type="ORF">EV215_0480</name>
</gene>
<keyword evidence="3" id="KW-0175">Coiled coil</keyword>
<dbReference type="SUPFAM" id="SSF111384">
    <property type="entry name" value="OmpH-like"/>
    <property type="match status" value="1"/>
</dbReference>
<dbReference type="Gene3D" id="3.30.910.20">
    <property type="entry name" value="Skp domain"/>
    <property type="match status" value="1"/>
</dbReference>
<name>A0AA46DZX7_9FUSO</name>
<dbReference type="PANTHER" id="PTHR35089:SF1">
    <property type="entry name" value="CHAPERONE PROTEIN SKP"/>
    <property type="match status" value="1"/>
</dbReference>
<dbReference type="GO" id="GO:0005829">
    <property type="term" value="C:cytosol"/>
    <property type="evidence" value="ECO:0007669"/>
    <property type="project" value="TreeGrafter"/>
</dbReference>
<feature type="coiled-coil region" evidence="3">
    <location>
        <begin position="34"/>
        <end position="100"/>
    </location>
</feature>
<reference evidence="5 6" key="1">
    <citation type="submission" date="2019-03" db="EMBL/GenBank/DDBJ databases">
        <title>Genomic Encyclopedia of Type Strains, Phase IV (KMG-IV): sequencing the most valuable type-strain genomes for metagenomic binning, comparative biology and taxonomic classification.</title>
        <authorList>
            <person name="Goeker M."/>
        </authorList>
    </citation>
    <scope>NUCLEOTIDE SEQUENCE [LARGE SCALE GENOMIC DNA]</scope>
    <source>
        <strain evidence="5 6">DSM 100055</strain>
    </source>
</reference>
<comment type="caution">
    <text evidence="5">The sequence shown here is derived from an EMBL/GenBank/DDBJ whole genome shotgun (WGS) entry which is preliminary data.</text>
</comment>
<dbReference type="Pfam" id="PF03938">
    <property type="entry name" value="OmpH"/>
    <property type="match status" value="1"/>
</dbReference>
<dbReference type="GO" id="GO:0050821">
    <property type="term" value="P:protein stabilization"/>
    <property type="evidence" value="ECO:0007669"/>
    <property type="project" value="TreeGrafter"/>
</dbReference>
<accession>A0AA46DZX7</accession>